<keyword evidence="5" id="KW-0472">Membrane</keyword>
<dbReference type="PROSITE" id="PS01180">
    <property type="entry name" value="CUB"/>
    <property type="match status" value="1"/>
</dbReference>
<organism evidence="7">
    <name type="scientific">Oikopleura dioica</name>
    <name type="common">Tunicate</name>
    <dbReference type="NCBI Taxonomy" id="34765"/>
    <lineage>
        <taxon>Eukaryota</taxon>
        <taxon>Metazoa</taxon>
        <taxon>Chordata</taxon>
        <taxon>Tunicata</taxon>
        <taxon>Appendicularia</taxon>
        <taxon>Copelata</taxon>
        <taxon>Oikopleuridae</taxon>
        <taxon>Oikopleura</taxon>
    </lineage>
</organism>
<dbReference type="InterPro" id="IPR000859">
    <property type="entry name" value="CUB_dom"/>
</dbReference>
<proteinExistence type="predicted"/>
<protein>
    <recommendedName>
        <fullName evidence="6">CUB domain-containing protein</fullName>
    </recommendedName>
</protein>
<dbReference type="EMBL" id="FN653019">
    <property type="protein sequence ID" value="CBY22582.1"/>
    <property type="molecule type" value="Genomic_DNA"/>
</dbReference>
<feature type="region of interest" description="Disordered" evidence="4">
    <location>
        <begin position="158"/>
        <end position="191"/>
    </location>
</feature>
<sequence>MPSRSFDKVREVKLKLAILDILREYYECLTLKKMAQIEGIVNIHVGSPSIISSPEYPENMPTQAQVSWTITADPGFNMKIEFVEFFLPLSPQCKLLFLSISTDSADSNMISNRFCGMHPNIFIVDGSYASLFLRADSDPDPMLLKRFKLKVSKTRERPSNFAPNTFAGKMENPRQNKKQLPKVVPPGRPIIPAKQQRPLVHQRATAGVFGASSNLPAKQFGPTNFQNNGPPAIQQRQMPVQPTQQQIAPVSIQNGVAPPLPAGKQNTNLRKQEKKSMSLIIPLTVLMITIFIGASAFLIKNYLYKKIDHFM</sequence>
<reference evidence="7" key="1">
    <citation type="journal article" date="2010" name="Science">
        <title>Plasticity of animal genome architecture unmasked by rapid evolution of a pelagic tunicate.</title>
        <authorList>
            <person name="Denoeud F."/>
            <person name="Henriet S."/>
            <person name="Mungpakdee S."/>
            <person name="Aury J.M."/>
            <person name="Da Silva C."/>
            <person name="Brinkmann H."/>
            <person name="Mikhaleva J."/>
            <person name="Olsen L.C."/>
            <person name="Jubin C."/>
            <person name="Canestro C."/>
            <person name="Bouquet J.M."/>
            <person name="Danks G."/>
            <person name="Poulain J."/>
            <person name="Campsteijn C."/>
            <person name="Adamski M."/>
            <person name="Cross I."/>
            <person name="Yadetie F."/>
            <person name="Muffato M."/>
            <person name="Louis A."/>
            <person name="Butcher S."/>
            <person name="Tsagkogeorga G."/>
            <person name="Konrad A."/>
            <person name="Singh S."/>
            <person name="Jensen M.F."/>
            <person name="Cong E.H."/>
            <person name="Eikeseth-Otteraa H."/>
            <person name="Noel B."/>
            <person name="Anthouard V."/>
            <person name="Porcel B.M."/>
            <person name="Kachouri-Lafond R."/>
            <person name="Nishino A."/>
            <person name="Ugolini M."/>
            <person name="Chourrout P."/>
            <person name="Nishida H."/>
            <person name="Aasland R."/>
            <person name="Huzurbazar S."/>
            <person name="Westhof E."/>
            <person name="Delsuc F."/>
            <person name="Lehrach H."/>
            <person name="Reinhardt R."/>
            <person name="Weissenbach J."/>
            <person name="Roy S.W."/>
            <person name="Artiguenave F."/>
            <person name="Postlethwait J.H."/>
            <person name="Manak J.R."/>
            <person name="Thompson E.M."/>
            <person name="Jaillon O."/>
            <person name="Du Pasquier L."/>
            <person name="Boudinot P."/>
            <person name="Liberles D.A."/>
            <person name="Volff J.N."/>
            <person name="Philippe H."/>
            <person name="Lenhard B."/>
            <person name="Roest Crollius H."/>
            <person name="Wincker P."/>
            <person name="Chourrout D."/>
        </authorList>
    </citation>
    <scope>NUCLEOTIDE SEQUENCE [LARGE SCALE GENOMIC DNA]</scope>
</reference>
<dbReference type="Pfam" id="PF00431">
    <property type="entry name" value="CUB"/>
    <property type="match status" value="1"/>
</dbReference>
<keyword evidence="5" id="KW-0812">Transmembrane</keyword>
<evidence type="ECO:0000259" key="6">
    <source>
        <dbReference type="PROSITE" id="PS01180"/>
    </source>
</evidence>
<accession>E4WZI6</accession>
<dbReference type="Proteomes" id="UP000001307">
    <property type="component" value="Unassembled WGS sequence"/>
</dbReference>
<dbReference type="InParanoid" id="E4WZI6"/>
<keyword evidence="8" id="KW-1185">Reference proteome</keyword>
<dbReference type="PANTHER" id="PTHR24251">
    <property type="entry name" value="OVOCHYMASE-RELATED"/>
    <property type="match status" value="1"/>
</dbReference>
<keyword evidence="2" id="KW-1015">Disulfide bond</keyword>
<evidence type="ECO:0000313" key="7">
    <source>
        <dbReference type="EMBL" id="CBY22582.1"/>
    </source>
</evidence>
<keyword evidence="1" id="KW-0677">Repeat</keyword>
<dbReference type="Gene3D" id="2.60.120.290">
    <property type="entry name" value="Spermadhesin, CUB domain"/>
    <property type="match status" value="1"/>
</dbReference>
<name>E4WZI6_OIKDI</name>
<keyword evidence="5" id="KW-1133">Transmembrane helix</keyword>
<dbReference type="SUPFAM" id="SSF49854">
    <property type="entry name" value="Spermadhesin, CUB domain"/>
    <property type="match status" value="1"/>
</dbReference>
<evidence type="ECO:0000256" key="4">
    <source>
        <dbReference type="SAM" id="MobiDB-lite"/>
    </source>
</evidence>
<evidence type="ECO:0000256" key="5">
    <source>
        <dbReference type="SAM" id="Phobius"/>
    </source>
</evidence>
<dbReference type="InterPro" id="IPR035914">
    <property type="entry name" value="Sperma_CUB_dom_sf"/>
</dbReference>
<dbReference type="AlphaFoldDB" id="E4WZI6"/>
<dbReference type="PANTHER" id="PTHR24251:SF30">
    <property type="entry name" value="MEMBRANE FRIZZLED-RELATED PROTEIN"/>
    <property type="match status" value="1"/>
</dbReference>
<gene>
    <name evidence="7" type="ORF">GSOID_T00013347001</name>
</gene>
<dbReference type="OrthoDB" id="5975444at2759"/>
<evidence type="ECO:0000256" key="2">
    <source>
        <dbReference type="ARBA" id="ARBA00023157"/>
    </source>
</evidence>
<evidence type="ECO:0000313" key="8">
    <source>
        <dbReference type="Proteomes" id="UP000001307"/>
    </source>
</evidence>
<dbReference type="CDD" id="cd00041">
    <property type="entry name" value="CUB"/>
    <property type="match status" value="1"/>
</dbReference>
<feature type="transmembrane region" description="Helical" evidence="5">
    <location>
        <begin position="279"/>
        <end position="299"/>
    </location>
</feature>
<feature type="domain" description="CUB" evidence="6">
    <location>
        <begin position="28"/>
        <end position="154"/>
    </location>
</feature>
<evidence type="ECO:0000256" key="3">
    <source>
        <dbReference type="PROSITE-ProRule" id="PRU00059"/>
    </source>
</evidence>
<comment type="caution">
    <text evidence="3">Lacks conserved residue(s) required for the propagation of feature annotation.</text>
</comment>
<evidence type="ECO:0000256" key="1">
    <source>
        <dbReference type="ARBA" id="ARBA00022737"/>
    </source>
</evidence>
<dbReference type="SMART" id="SM00042">
    <property type="entry name" value="CUB"/>
    <property type="match status" value="1"/>
</dbReference>